<dbReference type="EMBL" id="UFQS01000031">
    <property type="protein sequence ID" value="SSW97878.1"/>
    <property type="molecule type" value="Genomic_DNA"/>
</dbReference>
<evidence type="ECO:0000313" key="1">
    <source>
        <dbReference type="EMBL" id="SSW97878.1"/>
    </source>
</evidence>
<sequence length="72" mass="8253">MGSLGDGFGLKFFDEMGVSFIVCSQTLFAPCAFNSDCYIDLSLNSSLKYIRGFFIWLTLTFEDSFRDIRLHF</sequence>
<dbReference type="VEuPathDB" id="VectorBase:CSON008455"/>
<protein>
    <submittedName>
        <fullName evidence="1">CSON008455 protein</fullName>
    </submittedName>
</protein>
<name>A0A336K2Y9_CULSO</name>
<dbReference type="EMBL" id="UFQT01000031">
    <property type="protein sequence ID" value="SSX18264.1"/>
    <property type="molecule type" value="Genomic_DNA"/>
</dbReference>
<proteinExistence type="predicted"/>
<accession>A0A336K2Y9</accession>
<organism evidence="1">
    <name type="scientific">Culicoides sonorensis</name>
    <name type="common">Biting midge</name>
    <dbReference type="NCBI Taxonomy" id="179676"/>
    <lineage>
        <taxon>Eukaryota</taxon>
        <taxon>Metazoa</taxon>
        <taxon>Ecdysozoa</taxon>
        <taxon>Arthropoda</taxon>
        <taxon>Hexapoda</taxon>
        <taxon>Insecta</taxon>
        <taxon>Pterygota</taxon>
        <taxon>Neoptera</taxon>
        <taxon>Endopterygota</taxon>
        <taxon>Diptera</taxon>
        <taxon>Nematocera</taxon>
        <taxon>Chironomoidea</taxon>
        <taxon>Ceratopogonidae</taxon>
        <taxon>Ceratopogoninae</taxon>
        <taxon>Culicoides</taxon>
        <taxon>Monoculicoides</taxon>
    </lineage>
</organism>
<evidence type="ECO:0000313" key="2">
    <source>
        <dbReference type="EMBL" id="SSX18264.1"/>
    </source>
</evidence>
<reference evidence="2" key="2">
    <citation type="submission" date="2018-07" db="EMBL/GenBank/DDBJ databases">
        <authorList>
            <person name="Quirk P.G."/>
            <person name="Krulwich T.A."/>
        </authorList>
    </citation>
    <scope>NUCLEOTIDE SEQUENCE</scope>
</reference>
<gene>
    <name evidence="1" type="primary">CSON008455</name>
</gene>
<reference evidence="1" key="1">
    <citation type="submission" date="2018-04" db="EMBL/GenBank/DDBJ databases">
        <authorList>
            <person name="Go L.Y."/>
            <person name="Mitchell J.A."/>
        </authorList>
    </citation>
    <scope>NUCLEOTIDE SEQUENCE</scope>
    <source>
        <tissue evidence="1">Whole organism</tissue>
    </source>
</reference>
<dbReference type="AlphaFoldDB" id="A0A336K2Y9"/>